<dbReference type="AlphaFoldDB" id="A0A1N7PAI7"/>
<keyword evidence="6" id="KW-1185">Reference proteome</keyword>
<dbReference type="Proteomes" id="UP000186026">
    <property type="component" value="Unassembled WGS sequence"/>
</dbReference>
<keyword evidence="3" id="KW-1133">Transmembrane helix</keyword>
<name>A0A1N7PAI7_9BACT</name>
<proteinExistence type="predicted"/>
<organism evidence="5 6">
    <name type="scientific">Belliella pelovolcani</name>
    <dbReference type="NCBI Taxonomy" id="529505"/>
    <lineage>
        <taxon>Bacteria</taxon>
        <taxon>Pseudomonadati</taxon>
        <taxon>Bacteroidota</taxon>
        <taxon>Cytophagia</taxon>
        <taxon>Cytophagales</taxon>
        <taxon>Cyclobacteriaceae</taxon>
        <taxon>Belliella</taxon>
    </lineage>
</organism>
<feature type="transmembrane region" description="Helical" evidence="3">
    <location>
        <begin position="12"/>
        <end position="34"/>
    </location>
</feature>
<keyword evidence="2 3" id="KW-0472">Membrane</keyword>
<accession>A0A1N7PAI7</accession>
<dbReference type="Pfam" id="PF01103">
    <property type="entry name" value="Omp85"/>
    <property type="match status" value="1"/>
</dbReference>
<dbReference type="EMBL" id="FTOP01000015">
    <property type="protein sequence ID" value="SIT07604.1"/>
    <property type="molecule type" value="Genomic_DNA"/>
</dbReference>
<reference evidence="6" key="1">
    <citation type="submission" date="2017-01" db="EMBL/GenBank/DDBJ databases">
        <authorList>
            <person name="Varghese N."/>
            <person name="Submissions S."/>
        </authorList>
    </citation>
    <scope>NUCLEOTIDE SEQUENCE [LARGE SCALE GENOMIC DNA]</scope>
    <source>
        <strain evidence="6">DSM 46698</strain>
    </source>
</reference>
<evidence type="ECO:0000256" key="1">
    <source>
        <dbReference type="ARBA" id="ARBA00004370"/>
    </source>
</evidence>
<evidence type="ECO:0000259" key="4">
    <source>
        <dbReference type="Pfam" id="PF01103"/>
    </source>
</evidence>
<dbReference type="GO" id="GO:0019867">
    <property type="term" value="C:outer membrane"/>
    <property type="evidence" value="ECO:0007669"/>
    <property type="project" value="InterPro"/>
</dbReference>
<keyword evidence="3" id="KW-0812">Transmembrane</keyword>
<dbReference type="InterPro" id="IPR000184">
    <property type="entry name" value="Bac_surfAg_D15"/>
</dbReference>
<evidence type="ECO:0000256" key="2">
    <source>
        <dbReference type="ARBA" id="ARBA00023136"/>
    </source>
</evidence>
<dbReference type="STRING" id="529505.SAMN05421761_11516"/>
<feature type="domain" description="Bacterial surface antigen (D15)" evidence="4">
    <location>
        <begin position="170"/>
        <end position="394"/>
    </location>
</feature>
<evidence type="ECO:0000313" key="5">
    <source>
        <dbReference type="EMBL" id="SIT07604.1"/>
    </source>
</evidence>
<gene>
    <name evidence="5" type="ORF">SAMN05421761_11516</name>
</gene>
<comment type="subcellular location">
    <subcellularLocation>
        <location evidence="1">Membrane</location>
    </subcellularLocation>
</comment>
<evidence type="ECO:0000256" key="3">
    <source>
        <dbReference type="SAM" id="Phobius"/>
    </source>
</evidence>
<protein>
    <submittedName>
        <fullName evidence="5">Surface antigen</fullName>
    </submittedName>
</protein>
<sequence length="394" mass="44444">MIVIRGGSGPLVLFLGLMKNILFSIFFLCTFLQIGDIKAQSLVKKYFNNVFNDTSEISKPQFLVYPTLAYAPETSWEIGLSSLYVYYAKRDTANRLSEINGFTFFTLENQYGLWFDHAIYTDQNDWFFLGRIRLQSFPLKYYGVGMNTPPDYLALVDANQVMIKERVLRKIQKNLFFGIEMDFQRLASVDFKPAPEVPAFDLPLGSEGSTNFGIGAGLVFDNRHNVLNVRDGLFSELAYLRYAPALSTFGFHTVISDTRIFRPVGKNNVFAAQLLGQFNSGDVPFNQLALMGGESMMRGYYTGRFRDKNQIASQVEMRFLPLPLGFTERLGAAVFGGAATVFPDFSNLNLKQIVWSAGGGLRFLLFPKKDIYTRLDYALTAEGSGFYLFIGEAF</sequence>
<dbReference type="Gene3D" id="2.40.160.50">
    <property type="entry name" value="membrane protein fhac: a member of the omp85/tpsb transporter family"/>
    <property type="match status" value="1"/>
</dbReference>
<evidence type="ECO:0000313" key="6">
    <source>
        <dbReference type="Proteomes" id="UP000186026"/>
    </source>
</evidence>